<dbReference type="SMART" id="SM00479">
    <property type="entry name" value="EXOIII"/>
    <property type="match status" value="1"/>
</dbReference>
<evidence type="ECO:0000256" key="3">
    <source>
        <dbReference type="ARBA" id="ARBA00022801"/>
    </source>
</evidence>
<protein>
    <recommendedName>
        <fullName evidence="5">Exonuclease domain-containing protein</fullName>
    </recommendedName>
</protein>
<dbReference type="PANTHER" id="PTHR11046">
    <property type="entry name" value="OLIGORIBONUCLEASE, MITOCHONDRIAL"/>
    <property type="match status" value="1"/>
</dbReference>
<sequence length="276" mass="30228">MFRALVLATRRGIAVTVTKPKSTLAAPLSLSLRGFKSSAIRMSVSGSSAPPVSAAAAQAVIEGVQAALQHDSTKSPPLATAPKSLKSDNPLVWIDCEMTGLNPPADKLIQIACYITDSQLNLLDETGFETVISRPKALLDGMDDWCVDTHGKTGLTARVLSSNVTVEDASAALLEYIKKYVPEPRTAIMCGNSIHFDKLFLALEMPDVINHLYYRIGDVSSIKEFAKRWCDEDVLRGLPEKKYTHEARNDILESIEEARYYRRVLFGAKSADGEQK</sequence>
<accession>W7IE88</accession>
<dbReference type="HOGENOM" id="CLU_064761_3_1_1"/>
<keyword evidence="7" id="KW-1185">Reference proteome</keyword>
<keyword evidence="3" id="KW-0378">Hydrolase</keyword>
<dbReference type="GO" id="GO:0003676">
    <property type="term" value="F:nucleic acid binding"/>
    <property type="evidence" value="ECO:0007669"/>
    <property type="project" value="InterPro"/>
</dbReference>
<dbReference type="OrthoDB" id="270189at2759"/>
<proteinExistence type="inferred from homology"/>
<dbReference type="InterPro" id="IPR022894">
    <property type="entry name" value="Oligoribonuclease"/>
</dbReference>
<dbReference type="SUPFAM" id="SSF53098">
    <property type="entry name" value="Ribonuclease H-like"/>
    <property type="match status" value="1"/>
</dbReference>
<dbReference type="GO" id="GO:0000175">
    <property type="term" value="F:3'-5'-RNA exonuclease activity"/>
    <property type="evidence" value="ECO:0007669"/>
    <property type="project" value="InterPro"/>
</dbReference>
<evidence type="ECO:0000313" key="6">
    <source>
        <dbReference type="EMBL" id="EWC47335.1"/>
    </source>
</evidence>
<dbReference type="InterPro" id="IPR036397">
    <property type="entry name" value="RNaseH_sf"/>
</dbReference>
<dbReference type="PANTHER" id="PTHR11046:SF0">
    <property type="entry name" value="OLIGORIBONUCLEASE, MITOCHONDRIAL"/>
    <property type="match status" value="1"/>
</dbReference>
<organism evidence="6 7">
    <name type="scientific">Drechslerella stenobrocha 248</name>
    <dbReference type="NCBI Taxonomy" id="1043628"/>
    <lineage>
        <taxon>Eukaryota</taxon>
        <taxon>Fungi</taxon>
        <taxon>Dikarya</taxon>
        <taxon>Ascomycota</taxon>
        <taxon>Pezizomycotina</taxon>
        <taxon>Orbiliomycetes</taxon>
        <taxon>Orbiliales</taxon>
        <taxon>Orbiliaceae</taxon>
        <taxon>Drechslerella</taxon>
    </lineage>
</organism>
<dbReference type="Gene3D" id="3.30.420.10">
    <property type="entry name" value="Ribonuclease H-like superfamily/Ribonuclease H"/>
    <property type="match status" value="1"/>
</dbReference>
<dbReference type="EMBL" id="KI966410">
    <property type="protein sequence ID" value="EWC47335.1"/>
    <property type="molecule type" value="Genomic_DNA"/>
</dbReference>
<keyword evidence="2" id="KW-0540">Nuclease</keyword>
<dbReference type="FunFam" id="3.30.420.10:FF:000003">
    <property type="entry name" value="Oligoribonuclease"/>
    <property type="match status" value="1"/>
</dbReference>
<dbReference type="GO" id="GO:0005739">
    <property type="term" value="C:mitochondrion"/>
    <property type="evidence" value="ECO:0007669"/>
    <property type="project" value="TreeGrafter"/>
</dbReference>
<evidence type="ECO:0000313" key="7">
    <source>
        <dbReference type="Proteomes" id="UP000024837"/>
    </source>
</evidence>
<feature type="domain" description="Exonuclease" evidence="5">
    <location>
        <begin position="90"/>
        <end position="267"/>
    </location>
</feature>
<gene>
    <name evidence="6" type="ORF">DRE_00303</name>
</gene>
<evidence type="ECO:0000256" key="4">
    <source>
        <dbReference type="ARBA" id="ARBA00022839"/>
    </source>
</evidence>
<keyword evidence="4" id="KW-0269">Exonuclease</keyword>
<dbReference type="NCBIfam" id="NF003765">
    <property type="entry name" value="PRK05359.1"/>
    <property type="match status" value="1"/>
</dbReference>
<dbReference type="AlphaFoldDB" id="W7IE88"/>
<evidence type="ECO:0000256" key="2">
    <source>
        <dbReference type="ARBA" id="ARBA00022722"/>
    </source>
</evidence>
<dbReference type="CDD" id="cd06135">
    <property type="entry name" value="Orn"/>
    <property type="match status" value="1"/>
</dbReference>
<dbReference type="Proteomes" id="UP000024837">
    <property type="component" value="Unassembled WGS sequence"/>
</dbReference>
<evidence type="ECO:0000259" key="5">
    <source>
        <dbReference type="SMART" id="SM00479"/>
    </source>
</evidence>
<dbReference type="Pfam" id="PF00929">
    <property type="entry name" value="RNase_T"/>
    <property type="match status" value="1"/>
</dbReference>
<dbReference type="InterPro" id="IPR013520">
    <property type="entry name" value="Ribonucl_H"/>
</dbReference>
<comment type="similarity">
    <text evidence="1">Belongs to the oligoribonuclease family.</text>
</comment>
<name>W7IE88_9PEZI</name>
<evidence type="ECO:0000256" key="1">
    <source>
        <dbReference type="ARBA" id="ARBA00009921"/>
    </source>
</evidence>
<dbReference type="InterPro" id="IPR012337">
    <property type="entry name" value="RNaseH-like_sf"/>
</dbReference>
<reference evidence="6 7" key="1">
    <citation type="submission" date="2013-05" db="EMBL/GenBank/DDBJ databases">
        <title>Drechslerella stenobrocha genome reveals carnivorous origination and mechanical trapping mechanism of predatory fungi.</title>
        <authorList>
            <person name="Liu X."/>
            <person name="Zhang W."/>
            <person name="Liu K."/>
        </authorList>
    </citation>
    <scope>NUCLEOTIDE SEQUENCE [LARGE SCALE GENOMIC DNA]</scope>
    <source>
        <strain evidence="6 7">248</strain>
    </source>
</reference>